<dbReference type="AlphaFoldDB" id="A0A1X7IQ53"/>
<dbReference type="STRING" id="150121.SAMN06296010_0750"/>
<accession>A0A1X7IQ53</accession>
<sequence>MRDDTSPAHDDEAPGIPDYGTPGGTPPRVGGPAYGSPRQARTVSDAPGQALETEPGDDEGGLAGFLDAVQDRAQAVLSDLGIGPDDDLPTVSDGVDWSLYPGTRAGDAEFVLAALSQEEVIERNEALLARLRDAITPQFGLSWGLFGEIPRIDSELNDWGGESLLETCTTGTWRSTAKLTNPLVKMQLVDLVTGLLQAEGFHDVTLRNDPAHASGAAALAAVEHEFGGMTLRDQVVWSLVARESVHSRSEFELTIIELKHDRTGRFLEAARARAELRGGPMSSVDLEIVSRGTLPAELEDEFRDRARRYDDREPPAP</sequence>
<dbReference type="RefSeq" id="WP_085483033.1">
    <property type="nucleotide sequence ID" value="NZ_FXAY01000001.1"/>
</dbReference>
<organism evidence="2 3">
    <name type="scientific">Agreia pratensis</name>
    <dbReference type="NCBI Taxonomy" id="150121"/>
    <lineage>
        <taxon>Bacteria</taxon>
        <taxon>Bacillati</taxon>
        <taxon>Actinomycetota</taxon>
        <taxon>Actinomycetes</taxon>
        <taxon>Micrococcales</taxon>
        <taxon>Microbacteriaceae</taxon>
        <taxon>Agreia</taxon>
    </lineage>
</organism>
<dbReference type="Proteomes" id="UP000193244">
    <property type="component" value="Unassembled WGS sequence"/>
</dbReference>
<feature type="compositionally biased region" description="Basic and acidic residues" evidence="1">
    <location>
        <begin position="1"/>
        <end position="12"/>
    </location>
</feature>
<evidence type="ECO:0000256" key="1">
    <source>
        <dbReference type="SAM" id="MobiDB-lite"/>
    </source>
</evidence>
<feature type="region of interest" description="Disordered" evidence="1">
    <location>
        <begin position="1"/>
        <end position="62"/>
    </location>
</feature>
<keyword evidence="3" id="KW-1185">Reference proteome</keyword>
<evidence type="ECO:0000313" key="2">
    <source>
        <dbReference type="EMBL" id="SMG16824.1"/>
    </source>
</evidence>
<reference evidence="3" key="1">
    <citation type="submission" date="2017-04" db="EMBL/GenBank/DDBJ databases">
        <authorList>
            <person name="Varghese N."/>
            <person name="Submissions S."/>
        </authorList>
    </citation>
    <scope>NUCLEOTIDE SEQUENCE [LARGE SCALE GENOMIC DNA]</scope>
    <source>
        <strain evidence="3">VKM Ac-2510</strain>
    </source>
</reference>
<dbReference type="OrthoDB" id="5102835at2"/>
<proteinExistence type="predicted"/>
<dbReference type="EMBL" id="FXAY01000001">
    <property type="protein sequence ID" value="SMG16824.1"/>
    <property type="molecule type" value="Genomic_DNA"/>
</dbReference>
<gene>
    <name evidence="2" type="ORF">SAMN06296010_0750</name>
</gene>
<evidence type="ECO:0000313" key="3">
    <source>
        <dbReference type="Proteomes" id="UP000193244"/>
    </source>
</evidence>
<name>A0A1X7IQ53_9MICO</name>
<protein>
    <submittedName>
        <fullName evidence="2">Uncharacterized protein</fullName>
    </submittedName>
</protein>